<accession>A0A2K8KSB9</accession>
<reference evidence="4 5" key="1">
    <citation type="journal article" date="2017" name="Environ. Microbiol.">
        <title>Genomic and physiological analyses of 'Reinekea forsetii' reveal a versatile opportunistic lifestyle during spring algae blooms.</title>
        <authorList>
            <person name="Avci B."/>
            <person name="Hahnke R.L."/>
            <person name="Chafee M."/>
            <person name="Fischer T."/>
            <person name="Gruber-Vodicka H."/>
            <person name="Tegetmeyer H.E."/>
            <person name="Harder J."/>
            <person name="Fuchs B.M."/>
            <person name="Amann R.I."/>
            <person name="Teeling H."/>
        </authorList>
    </citation>
    <scope>NUCLEOTIDE SEQUENCE [LARGE SCALE GENOMIC DNA]</scope>
    <source>
        <strain evidence="4 5">Hel1_31_D35</strain>
    </source>
</reference>
<dbReference type="InterPro" id="IPR016181">
    <property type="entry name" value="Acyl_CoA_acyltransferase"/>
</dbReference>
<protein>
    <submittedName>
        <fullName evidence="4">N-acetyltransferase, GNAT family</fullName>
    </submittedName>
</protein>
<dbReference type="OrthoDB" id="9805924at2"/>
<evidence type="ECO:0000259" key="3">
    <source>
        <dbReference type="PROSITE" id="PS51186"/>
    </source>
</evidence>
<dbReference type="InterPro" id="IPR000182">
    <property type="entry name" value="GNAT_dom"/>
</dbReference>
<dbReference type="PANTHER" id="PTHR10545:SF42">
    <property type="entry name" value="ACETYLTRANSFERASE"/>
    <property type="match status" value="1"/>
</dbReference>
<sequence>MTITVTPLNSADRDEWQRLYHGYAEYYQMPMTDDILETVWQWIFDPAQPFFALIATDESGQGIGLMHFREMVSPLRGAKVGFLDDLFVLPALRGSGVVEQLYEGLRAQAKQQGWPFMRWMTAETNYRGRAVYDRIAEKTAWLTYQMKVDQL</sequence>
<proteinExistence type="predicted"/>
<dbReference type="CDD" id="cd04301">
    <property type="entry name" value="NAT_SF"/>
    <property type="match status" value="1"/>
</dbReference>
<dbReference type="PROSITE" id="PS51186">
    <property type="entry name" value="GNAT"/>
    <property type="match status" value="1"/>
</dbReference>
<dbReference type="PANTHER" id="PTHR10545">
    <property type="entry name" value="DIAMINE N-ACETYLTRANSFERASE"/>
    <property type="match status" value="1"/>
</dbReference>
<dbReference type="Proteomes" id="UP000229757">
    <property type="component" value="Chromosome"/>
</dbReference>
<dbReference type="InterPro" id="IPR051016">
    <property type="entry name" value="Diverse_Substrate_AcTransf"/>
</dbReference>
<dbReference type="KEGG" id="rfo:REIFOR_02505"/>
<evidence type="ECO:0000313" key="5">
    <source>
        <dbReference type="Proteomes" id="UP000229757"/>
    </source>
</evidence>
<dbReference type="Gene3D" id="3.40.630.30">
    <property type="match status" value="1"/>
</dbReference>
<organism evidence="4 5">
    <name type="scientific">Reinekea forsetii</name>
    <dbReference type="NCBI Taxonomy" id="1336806"/>
    <lineage>
        <taxon>Bacteria</taxon>
        <taxon>Pseudomonadati</taxon>
        <taxon>Pseudomonadota</taxon>
        <taxon>Gammaproteobacteria</taxon>
        <taxon>Oceanospirillales</taxon>
        <taxon>Saccharospirillaceae</taxon>
        <taxon>Reinekea</taxon>
    </lineage>
</organism>
<dbReference type="SUPFAM" id="SSF55729">
    <property type="entry name" value="Acyl-CoA N-acyltransferases (Nat)"/>
    <property type="match status" value="1"/>
</dbReference>
<dbReference type="Pfam" id="PF00583">
    <property type="entry name" value="Acetyltransf_1"/>
    <property type="match status" value="1"/>
</dbReference>
<evidence type="ECO:0000313" key="4">
    <source>
        <dbReference type="EMBL" id="ATX77630.1"/>
    </source>
</evidence>
<keyword evidence="1 4" id="KW-0808">Transferase</keyword>
<evidence type="ECO:0000256" key="1">
    <source>
        <dbReference type="ARBA" id="ARBA00022679"/>
    </source>
</evidence>
<evidence type="ECO:0000256" key="2">
    <source>
        <dbReference type="ARBA" id="ARBA00023315"/>
    </source>
</evidence>
<gene>
    <name evidence="4" type="ORF">REIFOR_02505</name>
</gene>
<keyword evidence="2" id="KW-0012">Acyltransferase</keyword>
<dbReference type="GO" id="GO:0008080">
    <property type="term" value="F:N-acetyltransferase activity"/>
    <property type="evidence" value="ECO:0007669"/>
    <property type="project" value="TreeGrafter"/>
</dbReference>
<keyword evidence="5" id="KW-1185">Reference proteome</keyword>
<name>A0A2K8KSB9_9GAMM</name>
<dbReference type="AlphaFoldDB" id="A0A2K8KSB9"/>
<dbReference type="EMBL" id="CP011797">
    <property type="protein sequence ID" value="ATX77630.1"/>
    <property type="molecule type" value="Genomic_DNA"/>
</dbReference>
<feature type="domain" description="N-acetyltransferase" evidence="3">
    <location>
        <begin position="3"/>
        <end position="151"/>
    </location>
</feature>
<dbReference type="RefSeq" id="WP_100257874.1">
    <property type="nucleotide sequence ID" value="NZ_CP011797.1"/>
</dbReference>